<dbReference type="InterPro" id="IPR045172">
    <property type="entry name" value="TBCB_Ubl"/>
</dbReference>
<dbReference type="GO" id="GO:0005634">
    <property type="term" value="C:nucleus"/>
    <property type="evidence" value="ECO:0007669"/>
    <property type="project" value="TreeGrafter"/>
</dbReference>
<dbReference type="SUPFAM" id="SSF74924">
    <property type="entry name" value="Cap-Gly domain"/>
    <property type="match status" value="1"/>
</dbReference>
<keyword evidence="3" id="KW-0143">Chaperone</keyword>
<dbReference type="SMART" id="SM01052">
    <property type="entry name" value="CAP_GLY"/>
    <property type="match status" value="1"/>
</dbReference>
<dbReference type="SUPFAM" id="SSF54236">
    <property type="entry name" value="Ubiquitin-like"/>
    <property type="match status" value="1"/>
</dbReference>
<evidence type="ECO:0000256" key="4">
    <source>
        <dbReference type="ARBA" id="ARBA00025779"/>
    </source>
</evidence>
<dbReference type="STRING" id="65357.A0A024GKP5"/>
<dbReference type="GO" id="GO:0007023">
    <property type="term" value="P:post-chaperonin tubulin folding pathway"/>
    <property type="evidence" value="ECO:0007669"/>
    <property type="project" value="InterPro"/>
</dbReference>
<dbReference type="GO" id="GO:0051010">
    <property type="term" value="F:microtubule plus-end binding"/>
    <property type="evidence" value="ECO:0007669"/>
    <property type="project" value="TreeGrafter"/>
</dbReference>
<feature type="domain" description="CAP-Gly" evidence="5">
    <location>
        <begin position="198"/>
        <end position="240"/>
    </location>
</feature>
<comment type="subcellular location">
    <subcellularLocation>
        <location evidence="1">Cytoplasm</location>
    </subcellularLocation>
</comment>
<dbReference type="Pfam" id="PF14560">
    <property type="entry name" value="Ubiquitin_2"/>
    <property type="match status" value="1"/>
</dbReference>
<dbReference type="GO" id="GO:0043014">
    <property type="term" value="F:alpha-tubulin binding"/>
    <property type="evidence" value="ECO:0007669"/>
    <property type="project" value="InterPro"/>
</dbReference>
<proteinExistence type="inferred from homology"/>
<dbReference type="FunCoup" id="A0A024GKP5">
    <property type="interactions" value="529"/>
</dbReference>
<comment type="similarity">
    <text evidence="4">Belongs to the TBCB family.</text>
</comment>
<evidence type="ECO:0000256" key="3">
    <source>
        <dbReference type="ARBA" id="ARBA00023186"/>
    </source>
</evidence>
<dbReference type="GO" id="GO:0005737">
    <property type="term" value="C:cytoplasm"/>
    <property type="evidence" value="ECO:0007669"/>
    <property type="project" value="UniProtKB-SubCell"/>
</dbReference>
<keyword evidence="7" id="KW-1185">Reference proteome</keyword>
<evidence type="ECO:0000256" key="1">
    <source>
        <dbReference type="ARBA" id="ARBA00004496"/>
    </source>
</evidence>
<organism evidence="6 7">
    <name type="scientific">Albugo candida</name>
    <dbReference type="NCBI Taxonomy" id="65357"/>
    <lineage>
        <taxon>Eukaryota</taxon>
        <taxon>Sar</taxon>
        <taxon>Stramenopiles</taxon>
        <taxon>Oomycota</taxon>
        <taxon>Peronosporomycetes</taxon>
        <taxon>Albuginales</taxon>
        <taxon>Albuginaceae</taxon>
        <taxon>Albugo</taxon>
    </lineage>
</organism>
<protein>
    <recommendedName>
        <fullName evidence="5">CAP-Gly domain-containing protein</fullName>
    </recommendedName>
</protein>
<dbReference type="EMBL" id="CAIX01000170">
    <property type="protein sequence ID" value="CCI47426.1"/>
    <property type="molecule type" value="Genomic_DNA"/>
</dbReference>
<evidence type="ECO:0000313" key="7">
    <source>
        <dbReference type="Proteomes" id="UP000053237"/>
    </source>
</evidence>
<dbReference type="AlphaFoldDB" id="A0A024GKP5"/>
<dbReference type="InterPro" id="IPR036859">
    <property type="entry name" value="CAP-Gly_dom_sf"/>
</dbReference>
<evidence type="ECO:0000259" key="5">
    <source>
        <dbReference type="PROSITE" id="PS50245"/>
    </source>
</evidence>
<dbReference type="PANTHER" id="PTHR18916">
    <property type="entry name" value="DYNACTIN 1-RELATED MICROTUBULE-BINDING"/>
    <property type="match status" value="1"/>
</dbReference>
<gene>
    <name evidence="6" type="ORF">BN9_084330</name>
</gene>
<evidence type="ECO:0000256" key="2">
    <source>
        <dbReference type="ARBA" id="ARBA00022490"/>
    </source>
</evidence>
<sequence length="263" mass="29864">MAADLRALRNYITAKDGTEYENLPEGIVCLTITHNLLKMQMLDIRLDLHATIEQVRHKVYSHCGTSPEHMQLLLLDSNNSLLARLDDDRKMLGYYNVHSGMHLRVIDTNPFSLAKAGGLENASLVEKYKISEDAYNKRENTVRAYKRAQLAKDPNWKSKIELQRNQVPGSDSITHMKVHDRCQVQPGGRRGSIMYLGEVPEIAPGYWVGVHFDEPVGKGNGTVKEKVYFECNPKCGGFIRPQHVEIGDFPPEFMDEDDDFDDC</sequence>
<evidence type="ECO:0000313" key="6">
    <source>
        <dbReference type="EMBL" id="CCI47426.1"/>
    </source>
</evidence>
<dbReference type="CDD" id="cd01789">
    <property type="entry name" value="Ubl_TBCB"/>
    <property type="match status" value="1"/>
</dbReference>
<dbReference type="InterPro" id="IPR029071">
    <property type="entry name" value="Ubiquitin-like_domsf"/>
</dbReference>
<accession>A0A024GKP5</accession>
<dbReference type="Pfam" id="PF01302">
    <property type="entry name" value="CAP_GLY"/>
    <property type="match status" value="1"/>
</dbReference>
<dbReference type="InterPro" id="IPR000626">
    <property type="entry name" value="Ubiquitin-like_dom"/>
</dbReference>
<name>A0A024GKP5_9STRA</name>
<comment type="caution">
    <text evidence="6">The sequence shown here is derived from an EMBL/GenBank/DDBJ whole genome shotgun (WGS) entry which is preliminary data.</text>
</comment>
<reference evidence="6 7" key="1">
    <citation type="submission" date="2012-05" db="EMBL/GenBank/DDBJ databases">
        <title>Recombination and specialization in a pathogen metapopulation.</title>
        <authorList>
            <person name="Gardiner A."/>
            <person name="Kemen E."/>
            <person name="Schultz-Larsen T."/>
            <person name="MacLean D."/>
            <person name="Van Oosterhout C."/>
            <person name="Jones J.D.G."/>
        </authorList>
    </citation>
    <scope>NUCLEOTIDE SEQUENCE [LARGE SCALE GENOMIC DNA]</scope>
    <source>
        <strain evidence="6 7">Ac Nc2</strain>
    </source>
</reference>
<dbReference type="Proteomes" id="UP000053237">
    <property type="component" value="Unassembled WGS sequence"/>
</dbReference>
<dbReference type="InParanoid" id="A0A024GKP5"/>
<dbReference type="GO" id="GO:0031122">
    <property type="term" value="P:cytoplasmic microtubule organization"/>
    <property type="evidence" value="ECO:0007669"/>
    <property type="project" value="TreeGrafter"/>
</dbReference>
<dbReference type="InterPro" id="IPR000938">
    <property type="entry name" value="CAP-Gly_domain"/>
</dbReference>
<dbReference type="GO" id="GO:0035371">
    <property type="term" value="C:microtubule plus-end"/>
    <property type="evidence" value="ECO:0007669"/>
    <property type="project" value="TreeGrafter"/>
</dbReference>
<keyword evidence="2" id="KW-0963">Cytoplasm</keyword>
<dbReference type="Gene3D" id="3.10.20.90">
    <property type="entry name" value="Phosphatidylinositol 3-kinase Catalytic Subunit, Chain A, domain 1"/>
    <property type="match status" value="1"/>
</dbReference>
<dbReference type="Gene3D" id="2.30.30.190">
    <property type="entry name" value="CAP Gly-rich-like domain"/>
    <property type="match status" value="1"/>
</dbReference>
<dbReference type="PROSITE" id="PS50245">
    <property type="entry name" value="CAP_GLY_2"/>
    <property type="match status" value="1"/>
</dbReference>
<dbReference type="PANTHER" id="PTHR18916:SF85">
    <property type="entry name" value="TUBULIN-FOLDING COFACTOR B"/>
    <property type="match status" value="1"/>
</dbReference>
<dbReference type="OrthoDB" id="2130750at2759"/>
<dbReference type="GO" id="GO:0007021">
    <property type="term" value="P:tubulin complex assembly"/>
    <property type="evidence" value="ECO:0007669"/>
    <property type="project" value="InterPro"/>
</dbReference>